<gene>
    <name evidence="1" type="ORF">CP500_021965</name>
</gene>
<protein>
    <submittedName>
        <fullName evidence="1">Type II toxin-antitoxin system RelE/ParE family toxin</fullName>
    </submittedName>
</protein>
<reference evidence="1" key="1">
    <citation type="submission" date="2017-10" db="EMBL/GenBank/DDBJ databases">
        <title>Draft genome sequence of the planktic cyanobacteria Tychonema bourrellyi isolated from alpine lentic freshwater.</title>
        <authorList>
            <person name="Tett A."/>
            <person name="Armanini F."/>
            <person name="Asnicar F."/>
            <person name="Boscaini A."/>
            <person name="Pasolli E."/>
            <person name="Zolfo M."/>
            <person name="Donati C."/>
            <person name="Salmaso N."/>
            <person name="Segata N."/>
        </authorList>
    </citation>
    <scope>NUCLEOTIDE SEQUENCE</scope>
    <source>
        <strain evidence="1">FEM_GT703</strain>
    </source>
</reference>
<sequence length="113" mass="13126">MPEVQPKEIQRYTTPDNKVPFEEWFDFLRDGKAKARIKLRLDRVLLGNLGDYRFVGEGVYELKIDYGPGYRIYFGQVGTTIILLLIGGDKSTQDRDIGQAIKYWTDYRSENNA</sequence>
<organism evidence="1 2">
    <name type="scientific">Tychonema bourrellyi FEM_GT703</name>
    <dbReference type="NCBI Taxonomy" id="2040638"/>
    <lineage>
        <taxon>Bacteria</taxon>
        <taxon>Bacillati</taxon>
        <taxon>Cyanobacteriota</taxon>
        <taxon>Cyanophyceae</taxon>
        <taxon>Oscillatoriophycideae</taxon>
        <taxon>Oscillatoriales</taxon>
        <taxon>Microcoleaceae</taxon>
        <taxon>Tychonema</taxon>
    </lineage>
</organism>
<proteinExistence type="predicted"/>
<dbReference type="PIRSF" id="PIRSF028744">
    <property type="entry name" value="Addict_mod_HI1419"/>
    <property type="match status" value="1"/>
</dbReference>
<accession>A0A2G4EUZ8</accession>
<dbReference type="PANTHER" id="PTHR41791">
    <property type="entry name" value="SSL7039 PROTEIN"/>
    <property type="match status" value="1"/>
</dbReference>
<evidence type="ECO:0000313" key="1">
    <source>
        <dbReference type="EMBL" id="PHX53355.1"/>
    </source>
</evidence>
<dbReference type="AlphaFoldDB" id="A0A2G4EUZ8"/>
<dbReference type="InterPro" id="IPR014056">
    <property type="entry name" value="TypeIITA-like_toxin_pred"/>
</dbReference>
<dbReference type="Proteomes" id="UP000226442">
    <property type="component" value="Unassembled WGS sequence"/>
</dbReference>
<dbReference type="PANTHER" id="PTHR41791:SF1">
    <property type="entry name" value="SSL7039 PROTEIN"/>
    <property type="match status" value="1"/>
</dbReference>
<keyword evidence="2" id="KW-1185">Reference proteome</keyword>
<dbReference type="EMBL" id="NXIB02000210">
    <property type="protein sequence ID" value="PHX53355.1"/>
    <property type="molecule type" value="Genomic_DNA"/>
</dbReference>
<evidence type="ECO:0000313" key="2">
    <source>
        <dbReference type="Proteomes" id="UP000226442"/>
    </source>
</evidence>
<comment type="caution">
    <text evidence="1">The sequence shown here is derived from an EMBL/GenBank/DDBJ whole genome shotgun (WGS) entry which is preliminary data.</text>
</comment>
<name>A0A2G4EUZ8_9CYAN</name>
<dbReference type="NCBIfam" id="TIGR02683">
    <property type="entry name" value="upstrm_HI1419"/>
    <property type="match status" value="1"/>
</dbReference>
<dbReference type="OrthoDB" id="9800258at2"/>
<dbReference type="RefSeq" id="WP_096830885.1">
    <property type="nucleotide sequence ID" value="NZ_NXIB02000210.1"/>
</dbReference>